<evidence type="ECO:0000256" key="13">
    <source>
        <dbReference type="ARBA" id="ARBA00025830"/>
    </source>
</evidence>
<evidence type="ECO:0000256" key="15">
    <source>
        <dbReference type="RuleBase" id="RU003848"/>
    </source>
</evidence>
<feature type="transmembrane region" description="Helical" evidence="14">
    <location>
        <begin position="23"/>
        <end position="45"/>
    </location>
</feature>
<reference evidence="17 18" key="1">
    <citation type="submission" date="2016-10" db="EMBL/GenBank/DDBJ databases">
        <authorList>
            <person name="de Groot N.N."/>
        </authorList>
    </citation>
    <scope>NUCLEOTIDE SEQUENCE [LARGE SCALE GENOMIC DNA]</scope>
    <source>
        <strain evidence="17 18">CGMCC 1.9159</strain>
    </source>
</reference>
<comment type="subunit">
    <text evidence="13 14">F-type ATPases have 2 components, F(1) - the catalytic core - and F(0) - the membrane proton channel. F(1) has five subunits: alpha(3), beta(3), gamma(1), delta(1), epsilon(1). F(0) has three main subunits: a(1), b(2) and c(10-14). The alpha and beta chains form an alternating ring which encloses part of the gamma chain. F(1) is attached to F(0) by a central stalk formed by the gamma and epsilon chains, while a peripheral stalk is formed by the delta and b chains.</text>
</comment>
<comment type="function">
    <text evidence="14">Component of the F(0) channel, it forms part of the peripheral stalk, linking F(1) to F(0).</text>
</comment>
<dbReference type="InterPro" id="IPR002146">
    <property type="entry name" value="ATP_synth_b/b'su_bac/chlpt"/>
</dbReference>
<evidence type="ECO:0000256" key="12">
    <source>
        <dbReference type="ARBA" id="ARBA00025198"/>
    </source>
</evidence>
<organism evidence="17 18">
    <name type="scientific">Tessaracoccus oleiagri</name>
    <dbReference type="NCBI Taxonomy" id="686624"/>
    <lineage>
        <taxon>Bacteria</taxon>
        <taxon>Bacillati</taxon>
        <taxon>Actinomycetota</taxon>
        <taxon>Actinomycetes</taxon>
        <taxon>Propionibacteriales</taxon>
        <taxon>Propionibacteriaceae</taxon>
        <taxon>Tessaracoccus</taxon>
    </lineage>
</organism>
<comment type="function">
    <text evidence="12 14">F(1)F(0) ATP synthase produces ATP from ADP in the presence of a proton or sodium gradient. F-type ATPases consist of two structural domains, F(1) containing the extramembraneous catalytic core and F(0) containing the membrane proton channel, linked together by a central stalk and a peripheral stalk. During catalysis, ATP synthesis in the catalytic domain of F(1) is coupled via a rotary mechanism of the central stalk subunits to proton translocation.</text>
</comment>
<protein>
    <recommendedName>
        <fullName evidence="14">ATP synthase subunit b</fullName>
    </recommendedName>
    <alternativeName>
        <fullName evidence="14">ATP synthase F(0) sector subunit b</fullName>
    </alternativeName>
    <alternativeName>
        <fullName evidence="14">ATPase subunit I</fullName>
    </alternativeName>
    <alternativeName>
        <fullName evidence="14">F-type ATPase subunit b</fullName>
        <shortName evidence="14">F-ATPase subunit b</shortName>
    </alternativeName>
</protein>
<dbReference type="AlphaFoldDB" id="A0A1G9M0I0"/>
<dbReference type="InterPro" id="IPR050059">
    <property type="entry name" value="ATP_synthase_B_chain"/>
</dbReference>
<dbReference type="PANTHER" id="PTHR33445:SF1">
    <property type="entry name" value="ATP SYNTHASE SUBUNIT B"/>
    <property type="match status" value="1"/>
</dbReference>
<feature type="coiled-coil region" evidence="16">
    <location>
        <begin position="60"/>
        <end position="101"/>
    </location>
</feature>
<evidence type="ECO:0000256" key="9">
    <source>
        <dbReference type="ARBA" id="ARBA00023065"/>
    </source>
</evidence>
<dbReference type="InterPro" id="IPR028987">
    <property type="entry name" value="ATP_synth_B-like_membr_sf"/>
</dbReference>
<keyword evidence="7 14" id="KW-0375">Hydrogen ion transport</keyword>
<dbReference type="OrthoDB" id="5243563at2"/>
<sequence>MNPTIWVPQATLGPLAPHYWSEVIAGIVLLLIIWLIVAKAIVPAFEKMYEERSSKIEGGIQRAAVAEAKAEAALAQYQDQLASAREEAARIREDAKNQSAQILAEARDRATKESDRILEAGRQQLAAERSQLVHELRGEVGGMATELASRIVGEALTDDERAMRTVDRFLAELEQAGAAR</sequence>
<proteinExistence type="inferred from homology"/>
<evidence type="ECO:0000256" key="4">
    <source>
        <dbReference type="ARBA" id="ARBA00022475"/>
    </source>
</evidence>
<dbReference type="Proteomes" id="UP000199475">
    <property type="component" value="Unassembled WGS sequence"/>
</dbReference>
<evidence type="ECO:0000256" key="8">
    <source>
        <dbReference type="ARBA" id="ARBA00022989"/>
    </source>
</evidence>
<evidence type="ECO:0000256" key="10">
    <source>
        <dbReference type="ARBA" id="ARBA00023136"/>
    </source>
</evidence>
<keyword evidence="8 14" id="KW-1133">Transmembrane helix</keyword>
<dbReference type="PANTHER" id="PTHR33445">
    <property type="entry name" value="ATP SYNTHASE SUBUNIT B', CHLOROPLASTIC"/>
    <property type="match status" value="1"/>
</dbReference>
<keyword evidence="3 14" id="KW-0813">Transport</keyword>
<dbReference type="GO" id="GO:0046933">
    <property type="term" value="F:proton-transporting ATP synthase activity, rotational mechanism"/>
    <property type="evidence" value="ECO:0007669"/>
    <property type="project" value="UniProtKB-UniRule"/>
</dbReference>
<comment type="similarity">
    <text evidence="2 14 15">Belongs to the ATPase B chain family.</text>
</comment>
<evidence type="ECO:0000256" key="3">
    <source>
        <dbReference type="ARBA" id="ARBA00022448"/>
    </source>
</evidence>
<dbReference type="EMBL" id="FNGP01000004">
    <property type="protein sequence ID" value="SDL67437.1"/>
    <property type="molecule type" value="Genomic_DNA"/>
</dbReference>
<keyword evidence="6 14" id="KW-0812">Transmembrane</keyword>
<dbReference type="SUPFAM" id="SSF81573">
    <property type="entry name" value="F1F0 ATP synthase subunit B, membrane domain"/>
    <property type="match status" value="1"/>
</dbReference>
<comment type="subcellular location">
    <subcellularLocation>
        <location evidence="1 14">Cell membrane</location>
        <topology evidence="1 14">Single-pass membrane protein</topology>
    </subcellularLocation>
</comment>
<gene>
    <name evidence="14" type="primary">atpF</name>
    <name evidence="17" type="ORF">SAMN04488242_2428</name>
</gene>
<dbReference type="GO" id="GO:0046961">
    <property type="term" value="F:proton-transporting ATPase activity, rotational mechanism"/>
    <property type="evidence" value="ECO:0007669"/>
    <property type="project" value="TreeGrafter"/>
</dbReference>
<dbReference type="GO" id="GO:0005886">
    <property type="term" value="C:plasma membrane"/>
    <property type="evidence" value="ECO:0007669"/>
    <property type="project" value="UniProtKB-SubCell"/>
</dbReference>
<dbReference type="HAMAP" id="MF_01398">
    <property type="entry name" value="ATP_synth_b_bprime"/>
    <property type="match status" value="1"/>
</dbReference>
<accession>A0A1G9M0I0</accession>
<evidence type="ECO:0000256" key="6">
    <source>
        <dbReference type="ARBA" id="ARBA00022692"/>
    </source>
</evidence>
<dbReference type="InterPro" id="IPR005864">
    <property type="entry name" value="ATP_synth_F0_bsu_bac"/>
</dbReference>
<keyword evidence="18" id="KW-1185">Reference proteome</keyword>
<evidence type="ECO:0000256" key="7">
    <source>
        <dbReference type="ARBA" id="ARBA00022781"/>
    </source>
</evidence>
<evidence type="ECO:0000256" key="14">
    <source>
        <dbReference type="HAMAP-Rule" id="MF_01398"/>
    </source>
</evidence>
<dbReference type="NCBIfam" id="NF004412">
    <property type="entry name" value="PRK05759.1-3"/>
    <property type="match status" value="1"/>
</dbReference>
<dbReference type="Gene3D" id="1.20.5.620">
    <property type="entry name" value="F1F0 ATP synthase subunit B, membrane domain"/>
    <property type="match status" value="1"/>
</dbReference>
<dbReference type="GO" id="GO:0045259">
    <property type="term" value="C:proton-transporting ATP synthase complex"/>
    <property type="evidence" value="ECO:0007669"/>
    <property type="project" value="UniProtKB-KW"/>
</dbReference>
<evidence type="ECO:0000256" key="1">
    <source>
        <dbReference type="ARBA" id="ARBA00004162"/>
    </source>
</evidence>
<dbReference type="Pfam" id="PF00430">
    <property type="entry name" value="ATP-synt_B"/>
    <property type="match status" value="1"/>
</dbReference>
<keyword evidence="5 14" id="KW-0138">CF(0)</keyword>
<evidence type="ECO:0000313" key="18">
    <source>
        <dbReference type="Proteomes" id="UP000199475"/>
    </source>
</evidence>
<evidence type="ECO:0000256" key="11">
    <source>
        <dbReference type="ARBA" id="ARBA00023310"/>
    </source>
</evidence>
<dbReference type="NCBIfam" id="TIGR01144">
    <property type="entry name" value="ATP_synt_b"/>
    <property type="match status" value="1"/>
</dbReference>
<keyword evidence="16" id="KW-0175">Coiled coil</keyword>
<evidence type="ECO:0000313" key="17">
    <source>
        <dbReference type="EMBL" id="SDL67437.1"/>
    </source>
</evidence>
<keyword evidence="4 14" id="KW-1003">Cell membrane</keyword>
<keyword evidence="10 14" id="KW-0472">Membrane</keyword>
<keyword evidence="9 14" id="KW-0406">Ion transport</keyword>
<name>A0A1G9M0I0_9ACTN</name>
<dbReference type="CDD" id="cd06503">
    <property type="entry name" value="ATP-synt_Fo_b"/>
    <property type="match status" value="1"/>
</dbReference>
<evidence type="ECO:0000256" key="16">
    <source>
        <dbReference type="SAM" id="Coils"/>
    </source>
</evidence>
<evidence type="ECO:0000256" key="2">
    <source>
        <dbReference type="ARBA" id="ARBA00005513"/>
    </source>
</evidence>
<dbReference type="STRING" id="686624.SAMN04488242_2428"/>
<keyword evidence="11 14" id="KW-0066">ATP synthesis</keyword>
<evidence type="ECO:0000256" key="5">
    <source>
        <dbReference type="ARBA" id="ARBA00022547"/>
    </source>
</evidence>